<dbReference type="Gene3D" id="3.40.50.410">
    <property type="entry name" value="von Willebrand factor, type A domain"/>
    <property type="match status" value="1"/>
</dbReference>
<dbReference type="eggNOG" id="COG4245">
    <property type="taxonomic scope" value="Bacteria"/>
</dbReference>
<evidence type="ECO:0008006" key="3">
    <source>
        <dbReference type="Google" id="ProtNLM"/>
    </source>
</evidence>
<protein>
    <recommendedName>
        <fullName evidence="3">VWFA domain-containing protein</fullName>
    </recommendedName>
</protein>
<evidence type="ECO:0000313" key="1">
    <source>
        <dbReference type="EMBL" id="ABM03322.1"/>
    </source>
</evidence>
<reference evidence="1 2" key="1">
    <citation type="submission" date="2007-01" db="EMBL/GenBank/DDBJ databases">
        <title>Complete sequence of Psychromonas ingrahamii 37.</title>
        <authorList>
            <consortium name="US DOE Joint Genome Institute"/>
            <person name="Copeland A."/>
            <person name="Lucas S."/>
            <person name="Lapidus A."/>
            <person name="Barry K."/>
            <person name="Detter J.C."/>
            <person name="Glavina del Rio T."/>
            <person name="Hammon N."/>
            <person name="Israni S."/>
            <person name="Dalin E."/>
            <person name="Tice H."/>
            <person name="Pitluck S."/>
            <person name="Thompson L.S."/>
            <person name="Brettin T."/>
            <person name="Bruce D."/>
            <person name="Han C."/>
            <person name="Tapia R."/>
            <person name="Schmutz J."/>
            <person name="Larimer F."/>
            <person name="Land M."/>
            <person name="Hauser L."/>
            <person name="Kyrpides N."/>
            <person name="Ivanova N."/>
            <person name="Staley J."/>
            <person name="Richardson P."/>
        </authorList>
    </citation>
    <scope>NUCLEOTIDE SEQUENCE [LARGE SCALE GENOMIC DNA]</scope>
    <source>
        <strain evidence="1 2">37</strain>
    </source>
</reference>
<sequence length="154" mass="17531">MVLIQTADYCRVISPLKRVEDINSIPLFGAYGKDLAMAQGLEVAFNMLLTRVHQLKKKQVKVKRPWLILFTDGLGSDYDKETAKKLYRYSLENKLIVFIVNIGKETDDLAKFSSIAPLVINISKIESIFTWFYNSFTEIILAEDGIVILKAPEI</sequence>
<dbReference type="STRING" id="357804.Ping_1510"/>
<dbReference type="KEGG" id="pin:Ping_1510"/>
<dbReference type="HOGENOM" id="CLU_1702802_0_0_6"/>
<dbReference type="AlphaFoldDB" id="A1SV07"/>
<dbReference type="SUPFAM" id="SSF53300">
    <property type="entry name" value="vWA-like"/>
    <property type="match status" value="1"/>
</dbReference>
<evidence type="ECO:0000313" key="2">
    <source>
        <dbReference type="Proteomes" id="UP000000639"/>
    </source>
</evidence>
<name>A1SV07_PSYIN</name>
<dbReference type="InterPro" id="IPR036465">
    <property type="entry name" value="vWFA_dom_sf"/>
</dbReference>
<proteinExistence type="predicted"/>
<keyword evidence="2" id="KW-1185">Reference proteome</keyword>
<accession>A1SV07</accession>
<gene>
    <name evidence="1" type="ordered locus">Ping_1510</name>
</gene>
<dbReference type="Proteomes" id="UP000000639">
    <property type="component" value="Chromosome"/>
</dbReference>
<organism evidence="1 2">
    <name type="scientific">Psychromonas ingrahamii (strain DSM 17664 / CCUG 51855 / 37)</name>
    <dbReference type="NCBI Taxonomy" id="357804"/>
    <lineage>
        <taxon>Bacteria</taxon>
        <taxon>Pseudomonadati</taxon>
        <taxon>Pseudomonadota</taxon>
        <taxon>Gammaproteobacteria</taxon>
        <taxon>Alteromonadales</taxon>
        <taxon>Psychromonadaceae</taxon>
        <taxon>Psychromonas</taxon>
    </lineage>
</organism>
<dbReference type="EMBL" id="CP000510">
    <property type="protein sequence ID" value="ABM03322.1"/>
    <property type="molecule type" value="Genomic_DNA"/>
</dbReference>